<reference evidence="6 7" key="1">
    <citation type="submission" date="2016-10" db="EMBL/GenBank/DDBJ databases">
        <title>Silvanigrella aquatica sp. nov., isolated from a freshwater lake located in the Black Forest, Germany, description of Silvanigrellaceae fam. nov., Silvanigrellales ord. nov., reclassification of the order Bdellovibrionales in the class Oligoflexia, reclassification of the families Bacteriovoracaceae and Halobacteriovoraceae in the new order Bacteriovoracales ord. nov., and reclassification of the family Pseudobacteriovoracaceae in the order Oligoflexiales.</title>
        <authorList>
            <person name="Hahn M.W."/>
            <person name="Schmidt J."/>
            <person name="Koll U."/>
            <person name="Rohde M."/>
            <person name="Verbag S."/>
            <person name="Pitt A."/>
            <person name="Nakai R."/>
            <person name="Naganuma T."/>
            <person name="Lang E."/>
        </authorList>
    </citation>
    <scope>NUCLEOTIDE SEQUENCE [LARGE SCALE GENOMIC DNA]</scope>
    <source>
        <strain evidence="6 7">MWH-Nonnen-W8red</strain>
    </source>
</reference>
<organism evidence="6 7">
    <name type="scientific">Silvanigrella aquatica</name>
    <dbReference type="NCBI Taxonomy" id="1915309"/>
    <lineage>
        <taxon>Bacteria</taxon>
        <taxon>Pseudomonadati</taxon>
        <taxon>Bdellovibrionota</taxon>
        <taxon>Oligoflexia</taxon>
        <taxon>Silvanigrellales</taxon>
        <taxon>Silvanigrellaceae</taxon>
        <taxon>Silvanigrella</taxon>
    </lineage>
</organism>
<evidence type="ECO:0000259" key="5">
    <source>
        <dbReference type="Pfam" id="PF13407"/>
    </source>
</evidence>
<keyword evidence="3" id="KW-0732">Signal</keyword>
<keyword evidence="4" id="KW-0812">Transmembrane</keyword>
<accession>A0A1L4D3J4</accession>
<keyword evidence="7" id="KW-1185">Reference proteome</keyword>
<evidence type="ECO:0000256" key="2">
    <source>
        <dbReference type="ARBA" id="ARBA00007639"/>
    </source>
</evidence>
<sequence length="369" mass="42752">MNFSKKILNYFIIYFIFIFHINSFSISVTFINPGKSDEDFWVTSGKFTEAAAKNLGIKLESVYAQRNRIYMVKIAEEIAKRTVKPDFVLIVNEKLSAEEIIPILNEAKIKTILIHVDLTKEQKNILKRPREKYKYWLSTIVPDNTYAGYLIAEEIYKDALNKIKHSTNFNLIAINGDKATPASIERGDGLKKFLEKHSNIHLKQSIYAEWKRDIAFEQMQIMLERYSNINLIWAANDPIALGALKATKEKNRLPGKNIFLGGLNWSKESIFEVKNGTLSTTVGGHFMNGACALVYIYDYLHGKDLLNNQYEMNIKIFSAIHSFESNEFLKYLDESNWHKINLKNFSKTYHSNIKDYSFNSKDILRTIRK</sequence>
<dbReference type="CDD" id="cd06324">
    <property type="entry name" value="PBP1_ABC_sugar_binding-like"/>
    <property type="match status" value="1"/>
</dbReference>
<dbReference type="EMBL" id="CP017834">
    <property type="protein sequence ID" value="APJ04759.1"/>
    <property type="molecule type" value="Genomic_DNA"/>
</dbReference>
<dbReference type="STRING" id="1915309.AXG55_12975"/>
<protein>
    <recommendedName>
        <fullName evidence="5">Periplasmic binding protein domain-containing protein</fullName>
    </recommendedName>
</protein>
<keyword evidence="4" id="KW-1133">Transmembrane helix</keyword>
<comment type="similarity">
    <text evidence="2">Belongs to the bacterial solute-binding protein 2 family.</text>
</comment>
<evidence type="ECO:0000313" key="7">
    <source>
        <dbReference type="Proteomes" id="UP000184731"/>
    </source>
</evidence>
<evidence type="ECO:0000256" key="4">
    <source>
        <dbReference type="SAM" id="Phobius"/>
    </source>
</evidence>
<dbReference type="Gene3D" id="3.40.50.2300">
    <property type="match status" value="2"/>
</dbReference>
<comment type="subcellular location">
    <subcellularLocation>
        <location evidence="1">Cell envelope</location>
    </subcellularLocation>
</comment>
<feature type="domain" description="Periplasmic binding protein" evidence="5">
    <location>
        <begin position="29"/>
        <end position="300"/>
    </location>
</feature>
<dbReference type="Proteomes" id="UP000184731">
    <property type="component" value="Chromosome"/>
</dbReference>
<keyword evidence="4" id="KW-0472">Membrane</keyword>
<dbReference type="GO" id="GO:0030313">
    <property type="term" value="C:cell envelope"/>
    <property type="evidence" value="ECO:0007669"/>
    <property type="project" value="UniProtKB-SubCell"/>
</dbReference>
<dbReference type="PANTHER" id="PTHR46847:SF2">
    <property type="entry name" value="ABC TRANSPORTER SUGAR-BINDING PROTEIN"/>
    <property type="match status" value="1"/>
</dbReference>
<gene>
    <name evidence="6" type="ORF">AXG55_12975</name>
</gene>
<dbReference type="GO" id="GO:0030246">
    <property type="term" value="F:carbohydrate binding"/>
    <property type="evidence" value="ECO:0007669"/>
    <property type="project" value="UniProtKB-ARBA"/>
</dbReference>
<dbReference type="SUPFAM" id="SSF53822">
    <property type="entry name" value="Periplasmic binding protein-like I"/>
    <property type="match status" value="1"/>
</dbReference>
<dbReference type="InterPro" id="IPR028082">
    <property type="entry name" value="Peripla_BP_I"/>
</dbReference>
<proteinExistence type="inferred from homology"/>
<evidence type="ECO:0000256" key="1">
    <source>
        <dbReference type="ARBA" id="ARBA00004196"/>
    </source>
</evidence>
<dbReference type="InterPro" id="IPR025997">
    <property type="entry name" value="SBP_2_dom"/>
</dbReference>
<dbReference type="RefSeq" id="WP_148698517.1">
    <property type="nucleotide sequence ID" value="NZ_CP017834.1"/>
</dbReference>
<dbReference type="OrthoDB" id="245475at2"/>
<evidence type="ECO:0000313" key="6">
    <source>
        <dbReference type="EMBL" id="APJ04759.1"/>
    </source>
</evidence>
<name>A0A1L4D3J4_9BACT</name>
<dbReference type="AlphaFoldDB" id="A0A1L4D3J4"/>
<evidence type="ECO:0000256" key="3">
    <source>
        <dbReference type="ARBA" id="ARBA00022729"/>
    </source>
</evidence>
<dbReference type="Pfam" id="PF13407">
    <property type="entry name" value="Peripla_BP_4"/>
    <property type="match status" value="1"/>
</dbReference>
<feature type="transmembrane region" description="Helical" evidence="4">
    <location>
        <begin position="7"/>
        <end position="31"/>
    </location>
</feature>
<dbReference type="KEGG" id="saqi:AXG55_12975"/>
<dbReference type="PANTHER" id="PTHR46847">
    <property type="entry name" value="D-ALLOSE-BINDING PERIPLASMIC PROTEIN-RELATED"/>
    <property type="match status" value="1"/>
</dbReference>